<feature type="compositionally biased region" description="Basic residues" evidence="1">
    <location>
        <begin position="59"/>
        <end position="78"/>
    </location>
</feature>
<name>A0AAV7VH52_PLEWA</name>
<dbReference type="Proteomes" id="UP001066276">
    <property type="component" value="Chromosome 2_1"/>
</dbReference>
<proteinExistence type="predicted"/>
<evidence type="ECO:0000256" key="1">
    <source>
        <dbReference type="SAM" id="MobiDB-lite"/>
    </source>
</evidence>
<dbReference type="EMBL" id="JANPWB010000003">
    <property type="protein sequence ID" value="KAJ1199329.1"/>
    <property type="molecule type" value="Genomic_DNA"/>
</dbReference>
<gene>
    <name evidence="2" type="ORF">NDU88_003166</name>
</gene>
<sequence>MAANGQRGVKCSRTEVLLEALMLKMDAIDQAIASVKAQPASPGEVPCDQADRPSERGHLLGRHSPRLRGRVRRQRKGKVAGEGRVEATPEQVVDCVDQLLIQSIIGASPVVSTARPTGEFMGQAAAQTTTQSVVEVGPVGNVSDRDAGVSNHGEASQLYLMGHLAWVLPWLSEIGMLPIALVEGPLAGAVKDDVRKRARRLVSQLGIGKGSHGSQEKGLGSCRSEDAICRP</sequence>
<feature type="compositionally biased region" description="Basic and acidic residues" evidence="1">
    <location>
        <begin position="49"/>
        <end position="58"/>
    </location>
</feature>
<organism evidence="2 3">
    <name type="scientific">Pleurodeles waltl</name>
    <name type="common">Iberian ribbed newt</name>
    <dbReference type="NCBI Taxonomy" id="8319"/>
    <lineage>
        <taxon>Eukaryota</taxon>
        <taxon>Metazoa</taxon>
        <taxon>Chordata</taxon>
        <taxon>Craniata</taxon>
        <taxon>Vertebrata</taxon>
        <taxon>Euteleostomi</taxon>
        <taxon>Amphibia</taxon>
        <taxon>Batrachia</taxon>
        <taxon>Caudata</taxon>
        <taxon>Salamandroidea</taxon>
        <taxon>Salamandridae</taxon>
        <taxon>Pleurodelinae</taxon>
        <taxon>Pleurodeles</taxon>
    </lineage>
</organism>
<comment type="caution">
    <text evidence="2">The sequence shown here is derived from an EMBL/GenBank/DDBJ whole genome shotgun (WGS) entry which is preliminary data.</text>
</comment>
<reference evidence="2" key="1">
    <citation type="journal article" date="2022" name="bioRxiv">
        <title>Sequencing and chromosome-scale assembly of the giantPleurodeles waltlgenome.</title>
        <authorList>
            <person name="Brown T."/>
            <person name="Elewa A."/>
            <person name="Iarovenko S."/>
            <person name="Subramanian E."/>
            <person name="Araus A.J."/>
            <person name="Petzold A."/>
            <person name="Susuki M."/>
            <person name="Suzuki K.-i.T."/>
            <person name="Hayashi T."/>
            <person name="Toyoda A."/>
            <person name="Oliveira C."/>
            <person name="Osipova E."/>
            <person name="Leigh N.D."/>
            <person name="Simon A."/>
            <person name="Yun M.H."/>
        </authorList>
    </citation>
    <scope>NUCLEOTIDE SEQUENCE</scope>
    <source>
        <strain evidence="2">20211129_DDA</strain>
        <tissue evidence="2">Liver</tissue>
    </source>
</reference>
<accession>A0AAV7VH52</accession>
<keyword evidence="3" id="KW-1185">Reference proteome</keyword>
<feature type="region of interest" description="Disordered" evidence="1">
    <location>
        <begin position="37"/>
        <end position="83"/>
    </location>
</feature>
<dbReference type="AlphaFoldDB" id="A0AAV7VH52"/>
<evidence type="ECO:0000313" key="2">
    <source>
        <dbReference type="EMBL" id="KAJ1199329.1"/>
    </source>
</evidence>
<evidence type="ECO:0000313" key="3">
    <source>
        <dbReference type="Proteomes" id="UP001066276"/>
    </source>
</evidence>
<feature type="region of interest" description="Disordered" evidence="1">
    <location>
        <begin position="206"/>
        <end position="231"/>
    </location>
</feature>
<protein>
    <submittedName>
        <fullName evidence="2">Uncharacterized protein</fullName>
    </submittedName>
</protein>